<accession>U6MJP7</accession>
<sequence>MASKVWNKKGIAEIKKTQQGGDSERYGQKPRSKQHPMMAAVQLDTIKPFGCTQPGAKFSTASQYGSLVVSKAGIQMALQESAAKTTPERANCSKRLQFSNGGSAWPRAGYNAPGDKQLPLRGSSVTRSNPLGGLKREPPPQTSANIASAAKQRQTLASDAIPFSGSRRRDIPDGVRTSLIEAFDTACVL</sequence>
<feature type="compositionally biased region" description="Basic and acidic residues" evidence="1">
    <location>
        <begin position="10"/>
        <end position="27"/>
    </location>
</feature>
<dbReference type="AlphaFoldDB" id="U6MJP7"/>
<evidence type="ECO:0000256" key="1">
    <source>
        <dbReference type="SAM" id="MobiDB-lite"/>
    </source>
</evidence>
<evidence type="ECO:0000313" key="3">
    <source>
        <dbReference type="Proteomes" id="UP000030763"/>
    </source>
</evidence>
<dbReference type="GeneID" id="25338566"/>
<dbReference type="EMBL" id="HG722258">
    <property type="protein sequence ID" value="CDJ61875.1"/>
    <property type="molecule type" value="Genomic_DNA"/>
</dbReference>
<evidence type="ECO:0000313" key="2">
    <source>
        <dbReference type="EMBL" id="CDJ61875.1"/>
    </source>
</evidence>
<proteinExistence type="predicted"/>
<organism evidence="2 3">
    <name type="scientific">Eimeria maxima</name>
    <name type="common">Coccidian parasite</name>
    <dbReference type="NCBI Taxonomy" id="5804"/>
    <lineage>
        <taxon>Eukaryota</taxon>
        <taxon>Sar</taxon>
        <taxon>Alveolata</taxon>
        <taxon>Apicomplexa</taxon>
        <taxon>Conoidasida</taxon>
        <taxon>Coccidia</taxon>
        <taxon>Eucoccidiorida</taxon>
        <taxon>Eimeriorina</taxon>
        <taxon>Eimeriidae</taxon>
        <taxon>Eimeria</taxon>
    </lineage>
</organism>
<keyword evidence="3" id="KW-1185">Reference proteome</keyword>
<feature type="region of interest" description="Disordered" evidence="1">
    <location>
        <begin position="83"/>
        <end position="151"/>
    </location>
</feature>
<feature type="compositionally biased region" description="Polar residues" evidence="1">
    <location>
        <begin position="142"/>
        <end position="151"/>
    </location>
</feature>
<feature type="region of interest" description="Disordered" evidence="1">
    <location>
        <begin position="1"/>
        <end position="36"/>
    </location>
</feature>
<dbReference type="RefSeq" id="XP_013338525.1">
    <property type="nucleotide sequence ID" value="XM_013483071.1"/>
</dbReference>
<name>U6MJP7_EIMMA</name>
<gene>
    <name evidence="2" type="ORF">EMWEY_00045800</name>
</gene>
<dbReference type="VEuPathDB" id="ToxoDB:EMWEY_00045800"/>
<protein>
    <submittedName>
        <fullName evidence="2">Uncharacterized protein</fullName>
    </submittedName>
</protein>
<dbReference type="Proteomes" id="UP000030763">
    <property type="component" value="Unassembled WGS sequence"/>
</dbReference>
<reference evidence="2" key="1">
    <citation type="submission" date="2013-10" db="EMBL/GenBank/DDBJ databases">
        <title>Genomic analysis of the causative agents of coccidiosis in chickens.</title>
        <authorList>
            <person name="Reid A.J."/>
            <person name="Blake D."/>
            <person name="Billington K."/>
            <person name="Browne H."/>
            <person name="Dunn M."/>
            <person name="Hung S."/>
            <person name="Kawahara F."/>
            <person name="Miranda-Saavedra D."/>
            <person name="Mourier T."/>
            <person name="Nagra H."/>
            <person name="Otto T.D."/>
            <person name="Rawlings N."/>
            <person name="Sanchez A."/>
            <person name="Sanders M."/>
            <person name="Subramaniam C."/>
            <person name="Tay Y."/>
            <person name="Dear P."/>
            <person name="Doerig C."/>
            <person name="Gruber A."/>
            <person name="Parkinson J."/>
            <person name="Shirley M."/>
            <person name="Wan K.L."/>
            <person name="Berriman M."/>
            <person name="Tomley F."/>
            <person name="Pain A."/>
        </authorList>
    </citation>
    <scope>NUCLEOTIDE SEQUENCE [LARGE SCALE GENOMIC DNA]</scope>
    <source>
        <strain evidence="2">Weybridge</strain>
    </source>
</reference>
<reference evidence="2" key="2">
    <citation type="submission" date="2013-10" db="EMBL/GenBank/DDBJ databases">
        <authorList>
            <person name="Aslett M."/>
        </authorList>
    </citation>
    <scope>NUCLEOTIDE SEQUENCE [LARGE SCALE GENOMIC DNA]</scope>
    <source>
        <strain evidence="2">Weybridge</strain>
    </source>
</reference>